<name>A0ABZ2J2J3_9CHLR</name>
<evidence type="ECO:0000313" key="3">
    <source>
        <dbReference type="Proteomes" id="UP001375370"/>
    </source>
</evidence>
<dbReference type="PROSITE" id="PS51379">
    <property type="entry name" value="4FE4S_FER_2"/>
    <property type="match status" value="2"/>
</dbReference>
<evidence type="ECO:0000313" key="2">
    <source>
        <dbReference type="EMBL" id="WWX25136.1"/>
    </source>
</evidence>
<keyword evidence="3" id="KW-1185">Reference proteome</keyword>
<gene>
    <name evidence="2" type="ORF">V8247_07705</name>
</gene>
<feature type="domain" description="4Fe-4S ferredoxin-type" evidence="1">
    <location>
        <begin position="33"/>
        <end position="61"/>
    </location>
</feature>
<feature type="domain" description="4Fe-4S ferredoxin-type" evidence="1">
    <location>
        <begin position="2"/>
        <end position="31"/>
    </location>
</feature>
<proteinExistence type="predicted"/>
<accession>A0ABZ2J2J3</accession>
<dbReference type="Gene3D" id="3.30.70.20">
    <property type="match status" value="1"/>
</dbReference>
<sequence length="71" mass="7908">MVYIFVDNARCDGCMLCLAACNRDGLMLTDSGITHDRSCDCLDCRKCEYICARGAITWGYEVTEAGCRNIK</sequence>
<dbReference type="SUPFAM" id="SSF54862">
    <property type="entry name" value="4Fe-4S ferredoxins"/>
    <property type="match status" value="1"/>
</dbReference>
<reference evidence="2 3" key="1">
    <citation type="submission" date="2024-03" db="EMBL/GenBank/DDBJ databases">
        <title>A Dehalogenimonas Isolated from Estuarine Sediments Dihaloeliminates Chlorinated Alkanes.</title>
        <authorList>
            <person name="Yang Y."/>
            <person name="Wang H."/>
        </authorList>
    </citation>
    <scope>NUCLEOTIDE SEQUENCE [LARGE SCALE GENOMIC DNA]</scope>
    <source>
        <strain evidence="2 3">W</strain>
    </source>
</reference>
<dbReference type="RefSeq" id="WP_338737276.1">
    <property type="nucleotide sequence ID" value="NZ_CP146612.1"/>
</dbReference>
<dbReference type="Proteomes" id="UP001375370">
    <property type="component" value="Chromosome"/>
</dbReference>
<protein>
    <submittedName>
        <fullName evidence="2">Ferredoxin</fullName>
    </submittedName>
</protein>
<dbReference type="EMBL" id="CP146612">
    <property type="protein sequence ID" value="WWX25136.1"/>
    <property type="molecule type" value="Genomic_DNA"/>
</dbReference>
<evidence type="ECO:0000259" key="1">
    <source>
        <dbReference type="PROSITE" id="PS51379"/>
    </source>
</evidence>
<dbReference type="InterPro" id="IPR017896">
    <property type="entry name" value="4Fe4S_Fe-S-bd"/>
</dbReference>
<organism evidence="2 3">
    <name type="scientific">Candidatus Dehalogenimonas loeffleri</name>
    <dbReference type="NCBI Taxonomy" id="3127115"/>
    <lineage>
        <taxon>Bacteria</taxon>
        <taxon>Bacillati</taxon>
        <taxon>Chloroflexota</taxon>
        <taxon>Dehalococcoidia</taxon>
        <taxon>Dehalococcoidales</taxon>
        <taxon>Dehalococcoidaceae</taxon>
        <taxon>Dehalogenimonas</taxon>
    </lineage>
</organism>